<keyword evidence="9" id="KW-0234">DNA repair</keyword>
<dbReference type="GO" id="GO:0009411">
    <property type="term" value="P:response to UV"/>
    <property type="evidence" value="ECO:0007669"/>
    <property type="project" value="TreeGrafter"/>
</dbReference>
<dbReference type="PANTHER" id="PTHR15169:SF0">
    <property type="entry name" value="DNA DAMAGE-BINDING PROTEIN 2"/>
    <property type="match status" value="1"/>
</dbReference>
<dbReference type="InterPro" id="IPR019775">
    <property type="entry name" value="WD40_repeat_CS"/>
</dbReference>
<evidence type="ECO:0000256" key="4">
    <source>
        <dbReference type="ARBA" id="ARBA00022574"/>
    </source>
</evidence>
<keyword evidence="15" id="KW-1185">Reference proteome</keyword>
<dbReference type="GO" id="GO:0080008">
    <property type="term" value="C:Cul4-RING E3 ubiquitin ligase complex"/>
    <property type="evidence" value="ECO:0007669"/>
    <property type="project" value="InterPro"/>
</dbReference>
<dbReference type="Proteomes" id="UP000735302">
    <property type="component" value="Unassembled WGS sequence"/>
</dbReference>
<dbReference type="SMART" id="SM00320">
    <property type="entry name" value="WD40"/>
    <property type="match status" value="4"/>
</dbReference>
<feature type="compositionally biased region" description="Basic residues" evidence="13">
    <location>
        <begin position="633"/>
        <end position="645"/>
    </location>
</feature>
<dbReference type="GO" id="GO:0006281">
    <property type="term" value="P:DNA repair"/>
    <property type="evidence" value="ECO:0007669"/>
    <property type="project" value="UniProtKB-KW"/>
</dbReference>
<feature type="compositionally biased region" description="Polar residues" evidence="13">
    <location>
        <begin position="39"/>
        <end position="55"/>
    </location>
</feature>
<comment type="subcellular location">
    <subcellularLocation>
        <location evidence="1">Nucleus</location>
    </subcellularLocation>
</comment>
<feature type="region of interest" description="Disordered" evidence="13">
    <location>
        <begin position="1"/>
        <end position="55"/>
    </location>
</feature>
<dbReference type="InterPro" id="IPR033312">
    <property type="entry name" value="DDB2"/>
</dbReference>
<sequence length="645" mass="72492">MASINYQGRVTRSARNISVNSASDKGTSVSSSTSRSSRKTNQPLIKTDNDASNLKTGLIQKGKTNEDLETTLKSKPCSYLKGSKKSTLRSKSSICSSRKSLSVPEDDSDCKSNSARVPTSFDGEKEPNNCQTTHQSEQILSSRPVTKKKKRIDSGDSCSSELHEISYSFDSGIETGSIRSNTPSAVQTPSPSLRHEKEFSIDFPCEGSQDPVCALVWPTSGIKSKNVFHYVWNMSTGRLSPSNKKALADQQILSHVADFEVFTHDKPFGSRITTIDWHPRKHNFFCATSKHGDLGFYQSDCDQRVKLEPLKTYSGIGPGGYISAFKFHPSDNERFYTSTLEGKVVLGNLERGGDHVERVLLSTGTWDFWYCAMDVSSMGDFVVSSRNNGMTVMCTPSGELIWQLRLHSKKVTHIELSPREPYLLCTASLDHTVRLWDIRMLKQIKGKFKPLEELPHEKGVNSAYFSLTDGARLLTTDQHDEIRVYRAPYWHLETTILHPHRFFRHMTPHKAAWHPLVDKIVCGRYPGDSSHPEYGLERSIDIFDAASGEMHCELKDPQFNGLVSLCKFNNTGEQLLSSMGYQINIWRKDFEDSSEEGIAKPPFNQGGTPRAHNRNNSSRQSNKRRKETDNKVTKVKLSKMQKKVA</sequence>
<dbReference type="SUPFAM" id="SSF50978">
    <property type="entry name" value="WD40 repeat-like"/>
    <property type="match status" value="1"/>
</dbReference>
<accession>A0AAV3ZNU7</accession>
<dbReference type="EMBL" id="BLXT01002679">
    <property type="protein sequence ID" value="GFN96482.1"/>
    <property type="molecule type" value="Genomic_DNA"/>
</dbReference>
<evidence type="ECO:0000256" key="7">
    <source>
        <dbReference type="ARBA" id="ARBA00022786"/>
    </source>
</evidence>
<dbReference type="Pfam" id="PF00400">
    <property type="entry name" value="WD40"/>
    <property type="match status" value="1"/>
</dbReference>
<dbReference type="PROSITE" id="PS50082">
    <property type="entry name" value="WD_REPEATS_2"/>
    <property type="match status" value="1"/>
</dbReference>
<evidence type="ECO:0000313" key="15">
    <source>
        <dbReference type="Proteomes" id="UP000735302"/>
    </source>
</evidence>
<keyword evidence="7" id="KW-0833">Ubl conjugation pathway</keyword>
<dbReference type="GO" id="GO:0005634">
    <property type="term" value="C:nucleus"/>
    <property type="evidence" value="ECO:0007669"/>
    <property type="project" value="UniProtKB-SubCell"/>
</dbReference>
<keyword evidence="10" id="KW-0539">Nucleus</keyword>
<evidence type="ECO:0000256" key="1">
    <source>
        <dbReference type="ARBA" id="ARBA00004123"/>
    </source>
</evidence>
<keyword evidence="6" id="KW-0227">DNA damage</keyword>
<evidence type="ECO:0000256" key="10">
    <source>
        <dbReference type="ARBA" id="ARBA00023242"/>
    </source>
</evidence>
<gene>
    <name evidence="14" type="ORF">PoB_002298800</name>
</gene>
<feature type="repeat" description="WD" evidence="12">
    <location>
        <begin position="404"/>
        <end position="446"/>
    </location>
</feature>
<feature type="compositionally biased region" description="Low complexity" evidence="13">
    <location>
        <begin position="21"/>
        <end position="35"/>
    </location>
</feature>
<evidence type="ECO:0000256" key="11">
    <source>
        <dbReference type="ARBA" id="ARBA00031670"/>
    </source>
</evidence>
<evidence type="ECO:0000256" key="5">
    <source>
        <dbReference type="ARBA" id="ARBA00022737"/>
    </source>
</evidence>
<evidence type="ECO:0000256" key="13">
    <source>
        <dbReference type="SAM" id="MobiDB-lite"/>
    </source>
</evidence>
<dbReference type="InterPro" id="IPR036322">
    <property type="entry name" value="WD40_repeat_dom_sf"/>
</dbReference>
<comment type="caution">
    <text evidence="14">The sequence shown here is derived from an EMBL/GenBank/DDBJ whole genome shotgun (WGS) entry which is preliminary data.</text>
</comment>
<evidence type="ECO:0000256" key="9">
    <source>
        <dbReference type="ARBA" id="ARBA00023204"/>
    </source>
</evidence>
<dbReference type="PANTHER" id="PTHR15169">
    <property type="entry name" value="DAMAGE-SPECIFIC DNA BINDING PROTEIN 2"/>
    <property type="match status" value="1"/>
</dbReference>
<evidence type="ECO:0000256" key="8">
    <source>
        <dbReference type="ARBA" id="ARBA00023125"/>
    </source>
</evidence>
<dbReference type="GO" id="GO:0003684">
    <property type="term" value="F:damaged DNA binding"/>
    <property type="evidence" value="ECO:0007669"/>
    <property type="project" value="InterPro"/>
</dbReference>
<feature type="region of interest" description="Disordered" evidence="13">
    <location>
        <begin position="94"/>
        <end position="157"/>
    </location>
</feature>
<keyword evidence="8" id="KW-0238">DNA-binding</keyword>
<feature type="compositionally biased region" description="Polar residues" evidence="13">
    <location>
        <begin position="1"/>
        <end position="20"/>
    </location>
</feature>
<reference evidence="14 15" key="1">
    <citation type="journal article" date="2021" name="Elife">
        <title>Chloroplast acquisition without the gene transfer in kleptoplastic sea slugs, Plakobranchus ocellatus.</title>
        <authorList>
            <person name="Maeda T."/>
            <person name="Takahashi S."/>
            <person name="Yoshida T."/>
            <person name="Shimamura S."/>
            <person name="Takaki Y."/>
            <person name="Nagai Y."/>
            <person name="Toyoda A."/>
            <person name="Suzuki Y."/>
            <person name="Arimoto A."/>
            <person name="Ishii H."/>
            <person name="Satoh N."/>
            <person name="Nishiyama T."/>
            <person name="Hasebe M."/>
            <person name="Maruyama T."/>
            <person name="Minagawa J."/>
            <person name="Obokata J."/>
            <person name="Shigenobu S."/>
        </authorList>
    </citation>
    <scope>NUCLEOTIDE SEQUENCE [LARGE SCALE GENOMIC DNA]</scope>
</reference>
<name>A0AAV3ZNU7_9GAST</name>
<dbReference type="InterPro" id="IPR001680">
    <property type="entry name" value="WD40_rpt"/>
</dbReference>
<dbReference type="PROSITE" id="PS00678">
    <property type="entry name" value="WD_REPEATS_1"/>
    <property type="match status" value="1"/>
</dbReference>
<dbReference type="AlphaFoldDB" id="A0AAV3ZNU7"/>
<comment type="similarity">
    <text evidence="2">Belongs to the WD repeat DDB2/WDR76 family.</text>
</comment>
<evidence type="ECO:0000313" key="14">
    <source>
        <dbReference type="EMBL" id="GFN96482.1"/>
    </source>
</evidence>
<evidence type="ECO:0000256" key="3">
    <source>
        <dbReference type="ARBA" id="ARBA00014580"/>
    </source>
</evidence>
<proteinExistence type="inferred from homology"/>
<evidence type="ECO:0000256" key="6">
    <source>
        <dbReference type="ARBA" id="ARBA00022763"/>
    </source>
</evidence>
<organism evidence="14 15">
    <name type="scientific">Plakobranchus ocellatus</name>
    <dbReference type="NCBI Taxonomy" id="259542"/>
    <lineage>
        <taxon>Eukaryota</taxon>
        <taxon>Metazoa</taxon>
        <taxon>Spiralia</taxon>
        <taxon>Lophotrochozoa</taxon>
        <taxon>Mollusca</taxon>
        <taxon>Gastropoda</taxon>
        <taxon>Heterobranchia</taxon>
        <taxon>Euthyneura</taxon>
        <taxon>Panpulmonata</taxon>
        <taxon>Sacoglossa</taxon>
        <taxon>Placobranchoidea</taxon>
        <taxon>Plakobranchidae</taxon>
        <taxon>Plakobranchus</taxon>
    </lineage>
</organism>
<dbReference type="Gene3D" id="2.130.10.10">
    <property type="entry name" value="YVTN repeat-like/Quinoprotein amine dehydrogenase"/>
    <property type="match status" value="1"/>
</dbReference>
<evidence type="ECO:0000256" key="2">
    <source>
        <dbReference type="ARBA" id="ARBA00005434"/>
    </source>
</evidence>
<dbReference type="PROSITE" id="PS50294">
    <property type="entry name" value="WD_REPEATS_REGION"/>
    <property type="match status" value="1"/>
</dbReference>
<dbReference type="InterPro" id="IPR015943">
    <property type="entry name" value="WD40/YVTN_repeat-like_dom_sf"/>
</dbReference>
<keyword evidence="4 12" id="KW-0853">WD repeat</keyword>
<evidence type="ECO:0000256" key="12">
    <source>
        <dbReference type="PROSITE-ProRule" id="PRU00221"/>
    </source>
</evidence>
<feature type="compositionally biased region" description="Polar residues" evidence="13">
    <location>
        <begin position="128"/>
        <end position="144"/>
    </location>
</feature>
<feature type="region of interest" description="Disordered" evidence="13">
    <location>
        <begin position="594"/>
        <end position="645"/>
    </location>
</feature>
<protein>
    <recommendedName>
        <fullName evidence="3">DNA damage-binding protein 2</fullName>
    </recommendedName>
    <alternativeName>
        <fullName evidence="11">Damage-specific DNA-binding protein 2</fullName>
    </alternativeName>
</protein>
<keyword evidence="5" id="KW-0677">Repeat</keyword>